<sequence length="77" mass="9169">MCKETNYNKNGKHGNYSFREYQLHMVATAEFGGYFLTVLNVTEVFEYWRHEPDQNLGLLMEILDEREWISGKSRMSD</sequence>
<reference evidence="2" key="1">
    <citation type="submission" date="2022-11" db="UniProtKB">
        <authorList>
            <consortium name="WormBaseParasite"/>
        </authorList>
    </citation>
    <scope>IDENTIFICATION</scope>
</reference>
<protein>
    <submittedName>
        <fullName evidence="2">Uncharacterized protein</fullName>
    </submittedName>
</protein>
<dbReference type="WBParaSite" id="nRc.2.0.1.t11000-RA">
    <property type="protein sequence ID" value="nRc.2.0.1.t11000-RA"/>
    <property type="gene ID" value="nRc.2.0.1.g11000"/>
</dbReference>
<accession>A0A915IA00</accession>
<dbReference type="Proteomes" id="UP000887565">
    <property type="component" value="Unplaced"/>
</dbReference>
<proteinExistence type="predicted"/>
<evidence type="ECO:0000313" key="2">
    <source>
        <dbReference type="WBParaSite" id="nRc.2.0.1.t11000-RA"/>
    </source>
</evidence>
<evidence type="ECO:0000313" key="1">
    <source>
        <dbReference type="Proteomes" id="UP000887565"/>
    </source>
</evidence>
<dbReference type="AlphaFoldDB" id="A0A915IA00"/>
<organism evidence="1 2">
    <name type="scientific">Romanomermis culicivorax</name>
    <name type="common">Nematode worm</name>
    <dbReference type="NCBI Taxonomy" id="13658"/>
    <lineage>
        <taxon>Eukaryota</taxon>
        <taxon>Metazoa</taxon>
        <taxon>Ecdysozoa</taxon>
        <taxon>Nematoda</taxon>
        <taxon>Enoplea</taxon>
        <taxon>Dorylaimia</taxon>
        <taxon>Mermithida</taxon>
        <taxon>Mermithoidea</taxon>
        <taxon>Mermithidae</taxon>
        <taxon>Romanomermis</taxon>
    </lineage>
</organism>
<name>A0A915IA00_ROMCU</name>
<keyword evidence="1" id="KW-1185">Reference proteome</keyword>